<protein>
    <recommendedName>
        <fullName evidence="6">Transmembrane protein</fullName>
    </recommendedName>
</protein>
<evidence type="ECO:0000313" key="5">
    <source>
        <dbReference type="Proteomes" id="UP000270834"/>
    </source>
</evidence>
<dbReference type="Proteomes" id="UP000270834">
    <property type="component" value="Unassembled WGS sequence"/>
</dbReference>
<name>A0A0C7CWH3_PSEAI</name>
<dbReference type="EMBL" id="CVVU01000031">
    <property type="protein sequence ID" value="CRO09986.1"/>
    <property type="molecule type" value="Genomic_DNA"/>
</dbReference>
<accession>A0A1S1C9R6</accession>
<dbReference type="Proteomes" id="UP000045039">
    <property type="component" value="Unassembled WGS sequence"/>
</dbReference>
<dbReference type="AlphaFoldDB" id="A0A0C7CWH3"/>
<feature type="transmembrane region" description="Helical" evidence="1">
    <location>
        <begin position="44"/>
        <end position="60"/>
    </location>
</feature>
<organism evidence="3 5">
    <name type="scientific">Pseudomonas aeruginosa</name>
    <dbReference type="NCBI Taxonomy" id="287"/>
    <lineage>
        <taxon>Bacteria</taxon>
        <taxon>Pseudomonadati</taxon>
        <taxon>Pseudomonadota</taxon>
        <taxon>Gammaproteobacteria</taxon>
        <taxon>Pseudomonadales</taxon>
        <taxon>Pseudomonadaceae</taxon>
        <taxon>Pseudomonas</taxon>
    </lineage>
</organism>
<evidence type="ECO:0000313" key="4">
    <source>
        <dbReference type="Proteomes" id="UP000045039"/>
    </source>
</evidence>
<keyword evidence="1" id="KW-0812">Transmembrane</keyword>
<feature type="transmembrane region" description="Helical" evidence="1">
    <location>
        <begin position="124"/>
        <end position="146"/>
    </location>
</feature>
<reference evidence="4" key="2">
    <citation type="submission" date="2015-06" db="EMBL/GenBank/DDBJ databases">
        <authorList>
            <person name="Radhakrishnan Rajesh"/>
            <person name="Underwood Anthony"/>
            <person name="Al-Shahib Ali"/>
        </authorList>
    </citation>
    <scope>NUCLEOTIDE SEQUENCE [LARGE SCALE GENOMIC DNA]</scope>
    <source>
        <strain evidence="4">P19_London_7_VIM_2_05_10</strain>
    </source>
</reference>
<keyword evidence="1" id="KW-0472">Membrane</keyword>
<feature type="transmembrane region" description="Helical" evidence="1">
    <location>
        <begin position="21"/>
        <end position="38"/>
    </location>
</feature>
<comment type="caution">
    <text evidence="3">The sequence shown here is derived from an EMBL/GenBank/DDBJ whole genome shotgun (WGS) entry which is preliminary data.</text>
</comment>
<reference evidence="3 5" key="3">
    <citation type="submission" date="2018-08" db="EMBL/GenBank/DDBJ databases">
        <title>Recombination of ecologically and evolutionarily significant loci maintains genetic cohesion in the Pseudomonas syringae species complex.</title>
        <authorList>
            <person name="Dillon M."/>
            <person name="Thakur S."/>
            <person name="Almeida R.N.D."/>
            <person name="Weir B.S."/>
            <person name="Guttman D.S."/>
        </authorList>
    </citation>
    <scope>NUCLEOTIDE SEQUENCE [LARGE SCALE GENOMIC DNA]</scope>
    <source>
        <strain evidence="3 5">ICMP 7846</strain>
    </source>
</reference>
<reference evidence="2" key="1">
    <citation type="submission" date="2015-06" db="EMBL/GenBank/DDBJ databases">
        <authorList>
            <person name="Radhakrishnan R."/>
            <person name="Underwood A."/>
            <person name="Al-Shahib A."/>
        </authorList>
    </citation>
    <scope>NUCLEOTIDE SEQUENCE</scope>
    <source>
        <strain evidence="2">P19_London_7_VIM_2_05_10</strain>
    </source>
</reference>
<evidence type="ECO:0008006" key="6">
    <source>
        <dbReference type="Google" id="ProtNLM"/>
    </source>
</evidence>
<evidence type="ECO:0000313" key="3">
    <source>
        <dbReference type="EMBL" id="RMS46177.1"/>
    </source>
</evidence>
<proteinExistence type="predicted"/>
<gene>
    <name evidence="3" type="ORF">ALP65_03266</name>
    <name evidence="2" type="ORF">PAERUG_P19_London_7_VIM_2_05_10_00789</name>
</gene>
<keyword evidence="1" id="KW-1133">Transmembrane helix</keyword>
<evidence type="ECO:0000313" key="2">
    <source>
        <dbReference type="EMBL" id="CRO09986.1"/>
    </source>
</evidence>
<accession>A0A0C7CWH3</accession>
<evidence type="ECO:0000256" key="1">
    <source>
        <dbReference type="SAM" id="Phobius"/>
    </source>
</evidence>
<dbReference type="EMBL" id="RBSQ01001258">
    <property type="protein sequence ID" value="RMS46177.1"/>
    <property type="molecule type" value="Genomic_DNA"/>
</dbReference>
<dbReference type="RefSeq" id="WP_003113328.1">
    <property type="nucleotide sequence ID" value="NZ_AP040361.1"/>
</dbReference>
<sequence>MPEQTLALVAALLRRGRELDRLSAALTLLAIGLGLYQAVQGIGWRYFAAAMLAIALLGLWQKYWALRVALDAELFERFSRVGDRLEAQTQDLDRALADLGLARADAAGRTWNQRSRGALRLLRWQALACGAQFLLALSCLLSIPLFNAQT</sequence>